<reference evidence="1 2" key="1">
    <citation type="submission" date="2019-12" db="EMBL/GenBank/DDBJ databases">
        <title>Comparative genomics gives insights into the taxonomy of the Azoarcus-Aromatoleum group and reveals separate origins of nif in the plant-associated Azoarcus and non-plant-associated Aromatoleum sub-groups.</title>
        <authorList>
            <person name="Lafos M."/>
            <person name="Maluk M."/>
            <person name="Batista M."/>
            <person name="Junghare M."/>
            <person name="Carmona M."/>
            <person name="Faoro H."/>
            <person name="Cruz L.M."/>
            <person name="Battistoni F."/>
            <person name="De Souza E."/>
            <person name="Pedrosa F."/>
            <person name="Chen W.-M."/>
            <person name="Poole P.S."/>
            <person name="Dixon R.A."/>
            <person name="James E.K."/>
        </authorList>
    </citation>
    <scope>NUCLEOTIDE SEQUENCE [LARGE SCALE GENOMIC DNA]</scope>
    <source>
        <strain evidence="1 2">PbN1</strain>
    </source>
</reference>
<evidence type="ECO:0000313" key="2">
    <source>
        <dbReference type="Proteomes" id="UP000633943"/>
    </source>
</evidence>
<name>A0ABX1P035_9RHOO</name>
<keyword evidence="2" id="KW-1185">Reference proteome</keyword>
<organism evidence="1 2">
    <name type="scientific">Aromatoleum bremense</name>
    <dbReference type="NCBI Taxonomy" id="76115"/>
    <lineage>
        <taxon>Bacteria</taxon>
        <taxon>Pseudomonadati</taxon>
        <taxon>Pseudomonadota</taxon>
        <taxon>Betaproteobacteria</taxon>
        <taxon>Rhodocyclales</taxon>
        <taxon>Rhodocyclaceae</taxon>
        <taxon>Aromatoleum</taxon>
    </lineage>
</organism>
<gene>
    <name evidence="1" type="ORF">GPA24_19550</name>
</gene>
<dbReference type="EMBL" id="WTVP01000101">
    <property type="protein sequence ID" value="NMG17685.1"/>
    <property type="molecule type" value="Genomic_DNA"/>
</dbReference>
<accession>A0ABX1P035</accession>
<evidence type="ECO:0000313" key="1">
    <source>
        <dbReference type="EMBL" id="NMG17685.1"/>
    </source>
</evidence>
<sequence>MGDIDRVLSDFAASDWLKTSLAWALRRDPVDAAADAEYLAELLSERCDAVLRPDQERSGKS</sequence>
<dbReference type="Proteomes" id="UP000633943">
    <property type="component" value="Unassembled WGS sequence"/>
</dbReference>
<comment type="caution">
    <text evidence="1">The sequence shown here is derived from an EMBL/GenBank/DDBJ whole genome shotgun (WGS) entry which is preliminary data.</text>
</comment>
<protein>
    <submittedName>
        <fullName evidence="1">Uncharacterized protein</fullName>
    </submittedName>
</protein>
<dbReference type="RefSeq" id="WP_169204178.1">
    <property type="nucleotide sequence ID" value="NZ_WTVP01000101.1"/>
</dbReference>
<proteinExistence type="predicted"/>